<dbReference type="InterPro" id="IPR001509">
    <property type="entry name" value="Epimerase_deHydtase"/>
</dbReference>
<dbReference type="InterPro" id="IPR036291">
    <property type="entry name" value="NAD(P)-bd_dom_sf"/>
</dbReference>
<name>A0A832ZUU6_CALS0</name>
<evidence type="ECO:0000259" key="3">
    <source>
        <dbReference type="Pfam" id="PF01370"/>
    </source>
</evidence>
<evidence type="ECO:0000313" key="4">
    <source>
        <dbReference type="EMBL" id="HIQ29247.1"/>
    </source>
</evidence>
<evidence type="ECO:0000256" key="2">
    <source>
        <dbReference type="ARBA" id="ARBA00023277"/>
    </source>
</evidence>
<proteinExistence type="predicted"/>
<dbReference type="Proteomes" id="UP000608579">
    <property type="component" value="Unassembled WGS sequence"/>
</dbReference>
<comment type="caution">
    <text evidence="4">The sequence shown here is derived from an EMBL/GenBank/DDBJ whole genome shotgun (WGS) entry which is preliminary data.</text>
</comment>
<dbReference type="Gene3D" id="3.40.50.720">
    <property type="entry name" value="NAD(P)-binding Rossmann-like Domain"/>
    <property type="match status" value="1"/>
</dbReference>
<accession>A0A832ZUU6</accession>
<gene>
    <name evidence="4" type="ORF">EYH45_01635</name>
</gene>
<sequence>MSVILITGGCGFLGAWLSRALIEQEHDVILLDLNITRLTADIRGRVRVFKGDVTDSRKLDEVIRRTKPDYVVHYAALLSTAVEKDPKKGYKVNIAPVWNIFEKAVKHDVEGIVFASSVAAYGYAGEKVVRESDYIPPLTLYGVSKLHTETLGIWFYKRYGIEFAALRYASVIGPGRRDGGASAYTTLAIQKPAQGEEYAVNAPPESRIPIVYVKDAVDATIFIMSRMKRLRYEDRVINVAGPQPSPSAAEIVEAVNQVIQDVKVSFQVSDKVAEIIKSWPREVDTSKLRNLGWSPKYGKLTTLVRDFIDEVRKNPKVFSV</sequence>
<dbReference type="SUPFAM" id="SSF51735">
    <property type="entry name" value="NAD(P)-binding Rossmann-fold domains"/>
    <property type="match status" value="1"/>
</dbReference>
<evidence type="ECO:0000313" key="5">
    <source>
        <dbReference type="Proteomes" id="UP000608579"/>
    </source>
</evidence>
<dbReference type="AlphaFoldDB" id="A0A832ZUU6"/>
<keyword evidence="1" id="KW-0521">NADP</keyword>
<dbReference type="PANTHER" id="PTHR43103:SF3">
    <property type="entry name" value="ADP-L-GLYCERO-D-MANNO-HEPTOSE-6-EPIMERASE"/>
    <property type="match status" value="1"/>
</dbReference>
<protein>
    <submittedName>
        <fullName evidence="4">NAD(P)-dependent oxidoreductase</fullName>
    </submittedName>
</protein>
<reference evidence="4" key="1">
    <citation type="journal article" date="2020" name="ISME J.">
        <title>Gammaproteobacteria mediating utilization of methyl-, sulfur- and petroleum organic compounds in deep ocean hydrothermal plumes.</title>
        <authorList>
            <person name="Zhou Z."/>
            <person name="Liu Y."/>
            <person name="Pan J."/>
            <person name="Cron B.R."/>
            <person name="Toner B.M."/>
            <person name="Anantharaman K."/>
            <person name="Breier J.A."/>
            <person name="Dick G.J."/>
            <person name="Li M."/>
        </authorList>
    </citation>
    <scope>NUCLEOTIDE SEQUENCE</scope>
    <source>
        <strain evidence="4">SZUA-1515</strain>
    </source>
</reference>
<feature type="domain" description="NAD-dependent epimerase/dehydratase" evidence="3">
    <location>
        <begin position="4"/>
        <end position="231"/>
    </location>
</feature>
<evidence type="ECO:0000256" key="1">
    <source>
        <dbReference type="ARBA" id="ARBA00022857"/>
    </source>
</evidence>
<organism evidence="4 5">
    <name type="scientific">Caldiarchaeum subterraneum</name>
    <dbReference type="NCBI Taxonomy" id="311458"/>
    <lineage>
        <taxon>Archaea</taxon>
        <taxon>Nitrososphaerota</taxon>
        <taxon>Candidatus Caldarchaeales</taxon>
        <taxon>Candidatus Caldarchaeaceae</taxon>
        <taxon>Candidatus Caldarchaeum</taxon>
    </lineage>
</organism>
<keyword evidence="2" id="KW-0119">Carbohydrate metabolism</keyword>
<dbReference type="PANTHER" id="PTHR43103">
    <property type="entry name" value="NUCLEOSIDE-DIPHOSPHATE-SUGAR EPIMERASE"/>
    <property type="match status" value="1"/>
</dbReference>
<dbReference type="Pfam" id="PF01370">
    <property type="entry name" value="Epimerase"/>
    <property type="match status" value="1"/>
</dbReference>
<dbReference type="EMBL" id="DQVM01000030">
    <property type="protein sequence ID" value="HIQ29247.1"/>
    <property type="molecule type" value="Genomic_DNA"/>
</dbReference>